<keyword evidence="4 7" id="KW-0560">Oxidoreductase</keyword>
<protein>
    <recommendedName>
        <fullName evidence="7">Protoporphyrinogen IX dehydrogenase [quinone]</fullName>
        <ecNumber evidence="7">1.3.5.3</ecNumber>
    </recommendedName>
    <alternativeName>
        <fullName evidence="7">Protoporphyrinogen IX dehydrogenase [menaquinone]</fullName>
    </alternativeName>
    <alternativeName>
        <fullName evidence="7">Protoporphyrinogen IX dehydrogenase [ubiquinone]</fullName>
    </alternativeName>
    <alternativeName>
        <fullName evidence="7">Protoporphyrinogen oxidase</fullName>
        <shortName evidence="7">PPO</shortName>
    </alternativeName>
</protein>
<keyword evidence="10" id="KW-1185">Reference proteome</keyword>
<feature type="domain" description="Flavodoxin" evidence="8">
    <location>
        <begin position="7"/>
        <end position="152"/>
    </location>
</feature>
<dbReference type="InterPro" id="IPR029039">
    <property type="entry name" value="Flavoprotein-like_sf"/>
</dbReference>
<comment type="pathway">
    <text evidence="7">Porphyrin-containing compound metabolism; protoporphyrin-IX biosynthesis; protoporphyrin-IX from protoporphyrinogen-IX: step 1/1.</text>
</comment>
<dbReference type="NCBIfam" id="NF008316">
    <property type="entry name" value="PRK11104.1"/>
    <property type="match status" value="1"/>
</dbReference>
<dbReference type="HAMAP" id="MF_00853">
    <property type="entry name" value="HemG"/>
    <property type="match status" value="1"/>
</dbReference>
<comment type="catalytic activity">
    <reaction evidence="7">
        <text>protoporphyrinogen IX + 3 a menaquinone = protoporphyrin IX + 3 a menaquinol</text>
        <dbReference type="Rhea" id="RHEA:27409"/>
        <dbReference type="Rhea" id="RHEA-COMP:9537"/>
        <dbReference type="Rhea" id="RHEA-COMP:9539"/>
        <dbReference type="ChEBI" id="CHEBI:16374"/>
        <dbReference type="ChEBI" id="CHEBI:18151"/>
        <dbReference type="ChEBI" id="CHEBI:57306"/>
        <dbReference type="ChEBI" id="CHEBI:57307"/>
        <dbReference type="EC" id="1.3.5.3"/>
    </reaction>
</comment>
<accession>A0A930UD60</accession>
<dbReference type="Pfam" id="PF12724">
    <property type="entry name" value="Flavodoxin_5"/>
    <property type="match status" value="1"/>
</dbReference>
<dbReference type="Proteomes" id="UP000646211">
    <property type="component" value="Unassembled WGS sequence"/>
</dbReference>
<evidence type="ECO:0000256" key="5">
    <source>
        <dbReference type="ARBA" id="ARBA00023136"/>
    </source>
</evidence>
<dbReference type="EC" id="1.3.5.3" evidence="7"/>
<dbReference type="GO" id="GO:0070819">
    <property type="term" value="F:menaquinone-dependent protoporphyrinogen oxidase activity"/>
    <property type="evidence" value="ECO:0007669"/>
    <property type="project" value="UniProtKB-UniRule"/>
</dbReference>
<dbReference type="InterPro" id="IPR026816">
    <property type="entry name" value="Flavodoxin_dom"/>
</dbReference>
<keyword evidence="3 7" id="KW-0547">Nucleotide-binding</keyword>
<evidence type="ECO:0000256" key="1">
    <source>
        <dbReference type="ARBA" id="ARBA00022630"/>
    </source>
</evidence>
<keyword evidence="6 7" id="KW-0627">Porphyrin biosynthesis</keyword>
<comment type="catalytic activity">
    <reaction evidence="7">
        <text>protoporphyrinogen IX + 3 a quinone = protoporphyrin IX + 3 a quinol</text>
        <dbReference type="Rhea" id="RHEA:65032"/>
        <dbReference type="ChEBI" id="CHEBI:24646"/>
        <dbReference type="ChEBI" id="CHEBI:57306"/>
        <dbReference type="ChEBI" id="CHEBI:57307"/>
        <dbReference type="ChEBI" id="CHEBI:132124"/>
        <dbReference type="EC" id="1.3.5.3"/>
    </reaction>
</comment>
<keyword evidence="2 7" id="KW-0288">FMN</keyword>
<comment type="cofactor">
    <cofactor evidence="7">
        <name>FMN</name>
        <dbReference type="ChEBI" id="CHEBI:58210"/>
    </cofactor>
    <text evidence="7">Binds 1 FMN non-covalently per subunit.</text>
</comment>
<evidence type="ECO:0000256" key="3">
    <source>
        <dbReference type="ARBA" id="ARBA00022741"/>
    </source>
</evidence>
<comment type="subcellular location">
    <subcellularLocation>
        <location evidence="7">Cell membrane</location>
        <topology evidence="7">Peripheral membrane protein</topology>
    </subcellularLocation>
</comment>
<evidence type="ECO:0000256" key="7">
    <source>
        <dbReference type="HAMAP-Rule" id="MF_00853"/>
    </source>
</evidence>
<dbReference type="AlphaFoldDB" id="A0A930UD60"/>
<comment type="catalytic activity">
    <reaction evidence="7">
        <text>protoporphyrinogen IX + 3 a ubiquinone = protoporphyrin IX + 3 a ubiquinol</text>
        <dbReference type="Rhea" id="RHEA:63936"/>
        <dbReference type="Rhea" id="RHEA-COMP:9565"/>
        <dbReference type="Rhea" id="RHEA-COMP:9566"/>
        <dbReference type="ChEBI" id="CHEBI:16389"/>
        <dbReference type="ChEBI" id="CHEBI:17976"/>
        <dbReference type="ChEBI" id="CHEBI:57306"/>
        <dbReference type="ChEBI" id="CHEBI:57307"/>
    </reaction>
</comment>
<reference evidence="9" key="1">
    <citation type="submission" date="2020-11" db="EMBL/GenBank/DDBJ databases">
        <title>Genome of Flavobacterium soyangense.</title>
        <authorList>
            <person name="Liu Q."/>
            <person name="Xin Y.-H."/>
        </authorList>
    </citation>
    <scope>NUCLEOTIDE SEQUENCE</scope>
    <source>
        <strain evidence="9">CGMCC 1.13493</strain>
    </source>
</reference>
<proteinExistence type="inferred from homology"/>
<dbReference type="GO" id="GO:0004729">
    <property type="term" value="F:oxygen-dependent protoporphyrinogen oxidase activity"/>
    <property type="evidence" value="ECO:0007669"/>
    <property type="project" value="InterPro"/>
</dbReference>
<dbReference type="GO" id="GO:0010181">
    <property type="term" value="F:FMN binding"/>
    <property type="evidence" value="ECO:0007669"/>
    <property type="project" value="UniProtKB-UniRule"/>
</dbReference>
<comment type="caution">
    <text evidence="9">The sequence shown here is derived from an EMBL/GenBank/DDBJ whole genome shotgun (WGS) entry which is preliminary data.</text>
</comment>
<evidence type="ECO:0000256" key="4">
    <source>
        <dbReference type="ARBA" id="ARBA00023002"/>
    </source>
</evidence>
<dbReference type="Gene3D" id="3.40.50.360">
    <property type="match status" value="1"/>
</dbReference>
<evidence type="ECO:0000313" key="10">
    <source>
        <dbReference type="Proteomes" id="UP000646211"/>
    </source>
</evidence>
<keyword evidence="1 7" id="KW-0285">Flavoprotein</keyword>
<gene>
    <name evidence="7 9" type="primary">hemG</name>
    <name evidence="9" type="ORF">IR213_15055</name>
</gene>
<evidence type="ECO:0000259" key="8">
    <source>
        <dbReference type="Pfam" id="PF12724"/>
    </source>
</evidence>
<dbReference type="SUPFAM" id="SSF52218">
    <property type="entry name" value="Flavoproteins"/>
    <property type="match status" value="1"/>
</dbReference>
<evidence type="ECO:0000256" key="2">
    <source>
        <dbReference type="ARBA" id="ARBA00022643"/>
    </source>
</evidence>
<name>A0A930UD60_9FLAO</name>
<evidence type="ECO:0000256" key="6">
    <source>
        <dbReference type="ARBA" id="ARBA00023244"/>
    </source>
</evidence>
<keyword evidence="5" id="KW-0472">Membrane</keyword>
<dbReference type="InterPro" id="IPR044264">
    <property type="entry name" value="HemG"/>
</dbReference>
<comment type="function">
    <text evidence="7">Catalyzes the 6-electron oxidation of protoporphyrinogen IX to form protoporphyrin IX; under anaerobic conditions uses menaquinone as an electron acceptor, under aerobic conditions uses ubiquinone as an electron acceptor.</text>
</comment>
<dbReference type="GO" id="GO:0005886">
    <property type="term" value="C:plasma membrane"/>
    <property type="evidence" value="ECO:0007669"/>
    <property type="project" value="UniProtKB-SubCell"/>
</dbReference>
<evidence type="ECO:0000313" key="9">
    <source>
        <dbReference type="EMBL" id="MBF2709895.1"/>
    </source>
</evidence>
<dbReference type="EMBL" id="JADHEC010000049">
    <property type="protein sequence ID" value="MBF2709895.1"/>
    <property type="molecule type" value="Genomic_DNA"/>
</dbReference>
<dbReference type="PANTHER" id="PTHR38030">
    <property type="entry name" value="PROTOPORPHYRINOGEN IX DEHYDROGENASE [MENAQUINONE]"/>
    <property type="match status" value="1"/>
</dbReference>
<sequence>MKTKIGILYSTVDGQTLKICNALKEILVEKGNTVEMYSIEDFDKEITDFDKFIIGASIRYGKHNPKIIEFINKNKANLNKTENAFFSVNLVARKLEKALPETNPYFIKFLKEIDWIPNKSAVFAGKLDYQKYPFTDRLMIQLIMWMTKGPTNPKTKIEYTDWDKVREFGVLINNHY</sequence>
<dbReference type="PANTHER" id="PTHR38030:SF2">
    <property type="entry name" value="PROTOPORPHYRINOGEN IX DEHYDROGENASE [QUINONE]"/>
    <property type="match status" value="1"/>
</dbReference>
<organism evidence="9 10">
    <name type="scientific">Flavobacterium soyangense</name>
    <dbReference type="NCBI Taxonomy" id="2023265"/>
    <lineage>
        <taxon>Bacteria</taxon>
        <taxon>Pseudomonadati</taxon>
        <taxon>Bacteroidota</taxon>
        <taxon>Flavobacteriia</taxon>
        <taxon>Flavobacteriales</taxon>
        <taxon>Flavobacteriaceae</taxon>
        <taxon>Flavobacterium</taxon>
    </lineage>
</organism>
<keyword evidence="7" id="KW-1003">Cell membrane</keyword>
<dbReference type="RefSeq" id="WP_194313127.1">
    <property type="nucleotide sequence ID" value="NZ_JADHEC010000049.1"/>
</dbReference>
<dbReference type="GO" id="GO:0006782">
    <property type="term" value="P:protoporphyrinogen IX biosynthetic process"/>
    <property type="evidence" value="ECO:0007669"/>
    <property type="project" value="UniProtKB-UniRule"/>
</dbReference>
<comment type="similarity">
    <text evidence="7">Belongs to the HemG family.</text>
</comment>
<dbReference type="InterPro" id="IPR052200">
    <property type="entry name" value="Protoporphyrinogen_IX_DH"/>
</dbReference>